<dbReference type="AlphaFoldDB" id="A0A645J1R8"/>
<proteinExistence type="predicted"/>
<reference evidence="1" key="1">
    <citation type="submission" date="2019-08" db="EMBL/GenBank/DDBJ databases">
        <authorList>
            <person name="Kucharzyk K."/>
            <person name="Murdoch R.W."/>
            <person name="Higgins S."/>
            <person name="Loffler F."/>
        </authorList>
    </citation>
    <scope>NUCLEOTIDE SEQUENCE</scope>
</reference>
<name>A0A645J1R8_9ZZZZ</name>
<sequence length="143" mass="15535">MVERSRMPMSDISSVRGMGVAESVRTSTVFLSSLIFSLCATPNRCSSSTTSSPRSWNCTSLDKSLCVPMMMSVLPEATSRRISLWRAVEKRLSMSMVTGNPSNRLLKVARCCRASKVVGTSTAACLPFITALKQARMATSVFP</sequence>
<comment type="caution">
    <text evidence="1">The sequence shown here is derived from an EMBL/GenBank/DDBJ whole genome shotgun (WGS) entry which is preliminary data.</text>
</comment>
<organism evidence="1">
    <name type="scientific">bioreactor metagenome</name>
    <dbReference type="NCBI Taxonomy" id="1076179"/>
    <lineage>
        <taxon>unclassified sequences</taxon>
        <taxon>metagenomes</taxon>
        <taxon>ecological metagenomes</taxon>
    </lineage>
</organism>
<dbReference type="EMBL" id="VSSQ01122679">
    <property type="protein sequence ID" value="MPN54444.1"/>
    <property type="molecule type" value="Genomic_DNA"/>
</dbReference>
<gene>
    <name evidence="1" type="ORF">SDC9_202114</name>
</gene>
<evidence type="ECO:0000313" key="1">
    <source>
        <dbReference type="EMBL" id="MPN54444.1"/>
    </source>
</evidence>
<protein>
    <submittedName>
        <fullName evidence="1">Uncharacterized protein</fullName>
    </submittedName>
</protein>
<accession>A0A645J1R8</accession>